<reference evidence="3" key="1">
    <citation type="submission" date="2013-02" db="EMBL/GenBank/DDBJ databases">
        <authorList>
            <person name="Hughes D."/>
        </authorList>
    </citation>
    <scope>NUCLEOTIDE SEQUENCE</scope>
    <source>
        <strain>Durham</strain>
        <strain evidence="3">NC isolate 2 -- Noor lab</strain>
    </source>
</reference>
<feature type="region of interest" description="Disordered" evidence="1">
    <location>
        <begin position="100"/>
        <end position="197"/>
    </location>
</feature>
<evidence type="ECO:0000313" key="2">
    <source>
        <dbReference type="EnsemblMetazoa" id="MESCA000462-PA"/>
    </source>
</evidence>
<feature type="compositionally biased region" description="Polar residues" evidence="1">
    <location>
        <begin position="100"/>
        <end position="117"/>
    </location>
</feature>
<dbReference type="EMBL" id="CAQQ02173736">
    <property type="status" value="NOT_ANNOTATED_CDS"/>
    <property type="molecule type" value="Genomic_DNA"/>
</dbReference>
<name>T1GB41_MEGSC</name>
<dbReference type="STRING" id="36166.T1GB41"/>
<reference evidence="2" key="2">
    <citation type="submission" date="2015-06" db="UniProtKB">
        <authorList>
            <consortium name="EnsemblMetazoa"/>
        </authorList>
    </citation>
    <scope>IDENTIFICATION</scope>
</reference>
<feature type="compositionally biased region" description="Low complexity" evidence="1">
    <location>
        <begin position="130"/>
        <end position="153"/>
    </location>
</feature>
<proteinExistence type="predicted"/>
<dbReference type="EMBL" id="CAQQ02173737">
    <property type="status" value="NOT_ANNOTATED_CDS"/>
    <property type="molecule type" value="Genomic_DNA"/>
</dbReference>
<organism evidence="2 3">
    <name type="scientific">Megaselia scalaris</name>
    <name type="common">Humpbacked fly</name>
    <name type="synonym">Phora scalaris</name>
    <dbReference type="NCBI Taxonomy" id="36166"/>
    <lineage>
        <taxon>Eukaryota</taxon>
        <taxon>Metazoa</taxon>
        <taxon>Ecdysozoa</taxon>
        <taxon>Arthropoda</taxon>
        <taxon>Hexapoda</taxon>
        <taxon>Insecta</taxon>
        <taxon>Pterygota</taxon>
        <taxon>Neoptera</taxon>
        <taxon>Endopterygota</taxon>
        <taxon>Diptera</taxon>
        <taxon>Brachycera</taxon>
        <taxon>Muscomorpha</taxon>
        <taxon>Platypezoidea</taxon>
        <taxon>Phoridae</taxon>
        <taxon>Megaseliini</taxon>
        <taxon>Megaselia</taxon>
    </lineage>
</organism>
<protein>
    <submittedName>
        <fullName evidence="2">Uncharacterized protein</fullName>
    </submittedName>
</protein>
<sequence>MPPVNLVNQRISAFGGGKNQNQAHQPQSPRTDYQGNYNDAGVQKTFNTQRNVYTTVNNGNTITTTITTNTARSQWHYSTSDTSPPGPAVTNPAYMGMGFTQNQNQSDNLTGWGSSRFETGRPVSLQPDMASNLSRVSAESSSESEAQSISSLSGIKSGTGKNREDRKSGMFRLFQRNKHSEKDKSSANSSRRSSQQQ</sequence>
<evidence type="ECO:0000256" key="1">
    <source>
        <dbReference type="SAM" id="MobiDB-lite"/>
    </source>
</evidence>
<dbReference type="Proteomes" id="UP000015102">
    <property type="component" value="Unassembled WGS sequence"/>
</dbReference>
<dbReference type="HOGENOM" id="CLU_1385619_0_0_1"/>
<accession>T1GB41</accession>
<feature type="compositionally biased region" description="Low complexity" evidence="1">
    <location>
        <begin position="186"/>
        <end position="197"/>
    </location>
</feature>
<feature type="region of interest" description="Disordered" evidence="1">
    <location>
        <begin position="14"/>
        <end position="38"/>
    </location>
</feature>
<feature type="compositionally biased region" description="Polar residues" evidence="1">
    <location>
        <begin position="19"/>
        <end position="37"/>
    </location>
</feature>
<keyword evidence="3" id="KW-1185">Reference proteome</keyword>
<dbReference type="EnsemblMetazoa" id="MESCA000462-RA">
    <property type="protein sequence ID" value="MESCA000462-PA"/>
    <property type="gene ID" value="MESCA000462"/>
</dbReference>
<evidence type="ECO:0000313" key="3">
    <source>
        <dbReference type="Proteomes" id="UP000015102"/>
    </source>
</evidence>
<dbReference type="AlphaFoldDB" id="T1GB41"/>